<keyword evidence="3" id="KW-1185">Reference proteome</keyword>
<accession>A0A6A6QHJ4</accession>
<organism evidence="2 3">
    <name type="scientific">Lophium mytilinum</name>
    <dbReference type="NCBI Taxonomy" id="390894"/>
    <lineage>
        <taxon>Eukaryota</taxon>
        <taxon>Fungi</taxon>
        <taxon>Dikarya</taxon>
        <taxon>Ascomycota</taxon>
        <taxon>Pezizomycotina</taxon>
        <taxon>Dothideomycetes</taxon>
        <taxon>Pleosporomycetidae</taxon>
        <taxon>Mytilinidiales</taxon>
        <taxon>Mytilinidiaceae</taxon>
        <taxon>Lophium</taxon>
    </lineage>
</organism>
<dbReference type="EMBL" id="MU004195">
    <property type="protein sequence ID" value="KAF2491898.1"/>
    <property type="molecule type" value="Genomic_DNA"/>
</dbReference>
<evidence type="ECO:0000313" key="2">
    <source>
        <dbReference type="EMBL" id="KAF2491898.1"/>
    </source>
</evidence>
<gene>
    <name evidence="2" type="ORF">BU16DRAFT_530320</name>
</gene>
<dbReference type="Proteomes" id="UP000799750">
    <property type="component" value="Unassembled WGS sequence"/>
</dbReference>
<reference evidence="2" key="1">
    <citation type="journal article" date="2020" name="Stud. Mycol.">
        <title>101 Dothideomycetes genomes: a test case for predicting lifestyles and emergence of pathogens.</title>
        <authorList>
            <person name="Haridas S."/>
            <person name="Albert R."/>
            <person name="Binder M."/>
            <person name="Bloem J."/>
            <person name="Labutti K."/>
            <person name="Salamov A."/>
            <person name="Andreopoulos B."/>
            <person name="Baker S."/>
            <person name="Barry K."/>
            <person name="Bills G."/>
            <person name="Bluhm B."/>
            <person name="Cannon C."/>
            <person name="Castanera R."/>
            <person name="Culley D."/>
            <person name="Daum C."/>
            <person name="Ezra D."/>
            <person name="Gonzalez J."/>
            <person name="Henrissat B."/>
            <person name="Kuo A."/>
            <person name="Liang C."/>
            <person name="Lipzen A."/>
            <person name="Lutzoni F."/>
            <person name="Magnuson J."/>
            <person name="Mondo S."/>
            <person name="Nolan M."/>
            <person name="Ohm R."/>
            <person name="Pangilinan J."/>
            <person name="Park H.-J."/>
            <person name="Ramirez L."/>
            <person name="Alfaro M."/>
            <person name="Sun H."/>
            <person name="Tritt A."/>
            <person name="Yoshinaga Y."/>
            <person name="Zwiers L.-H."/>
            <person name="Turgeon B."/>
            <person name="Goodwin S."/>
            <person name="Spatafora J."/>
            <person name="Crous P."/>
            <person name="Grigoriev I."/>
        </authorList>
    </citation>
    <scope>NUCLEOTIDE SEQUENCE</scope>
    <source>
        <strain evidence="2">CBS 269.34</strain>
    </source>
</reference>
<dbReference type="AlphaFoldDB" id="A0A6A6QHJ4"/>
<name>A0A6A6QHJ4_9PEZI</name>
<feature type="region of interest" description="Disordered" evidence="1">
    <location>
        <begin position="107"/>
        <end position="128"/>
    </location>
</feature>
<protein>
    <submittedName>
        <fullName evidence="2">Uncharacterized protein</fullName>
    </submittedName>
</protein>
<evidence type="ECO:0000256" key="1">
    <source>
        <dbReference type="SAM" id="MobiDB-lite"/>
    </source>
</evidence>
<sequence>MKRKKEKSEKNIITAIKALINNGEELTEDEIPEWHRPEWREWMKRRARSVERREGYITMNDQTSRKRKDKMNVSGSAYRAVPGLSWNKTNQGQEPLDRITEEKMNTDGVRRVQDGEKETKALRTATERSRIVATKVRSKPHINDLKEGPNY</sequence>
<evidence type="ECO:0000313" key="3">
    <source>
        <dbReference type="Proteomes" id="UP000799750"/>
    </source>
</evidence>
<proteinExistence type="predicted"/>